<reference evidence="1" key="1">
    <citation type="submission" date="2014-11" db="EMBL/GenBank/DDBJ databases">
        <authorList>
            <person name="Amaro Gonzalez C."/>
        </authorList>
    </citation>
    <scope>NUCLEOTIDE SEQUENCE</scope>
</reference>
<evidence type="ECO:0000313" key="1">
    <source>
        <dbReference type="EMBL" id="JAH54388.1"/>
    </source>
</evidence>
<dbReference type="AlphaFoldDB" id="A0A0E9TNT8"/>
<organism evidence="1">
    <name type="scientific">Anguilla anguilla</name>
    <name type="common">European freshwater eel</name>
    <name type="synonym">Muraena anguilla</name>
    <dbReference type="NCBI Taxonomy" id="7936"/>
    <lineage>
        <taxon>Eukaryota</taxon>
        <taxon>Metazoa</taxon>
        <taxon>Chordata</taxon>
        <taxon>Craniata</taxon>
        <taxon>Vertebrata</taxon>
        <taxon>Euteleostomi</taxon>
        <taxon>Actinopterygii</taxon>
        <taxon>Neopterygii</taxon>
        <taxon>Teleostei</taxon>
        <taxon>Anguilliformes</taxon>
        <taxon>Anguillidae</taxon>
        <taxon>Anguilla</taxon>
    </lineage>
</organism>
<protein>
    <submittedName>
        <fullName evidence="1">Uncharacterized protein</fullName>
    </submittedName>
</protein>
<sequence>MAFLASRPSPSAEEGLNER</sequence>
<reference evidence="1" key="2">
    <citation type="journal article" date="2015" name="Fish Shellfish Immunol.">
        <title>Early steps in the European eel (Anguilla anguilla)-Vibrio vulnificus interaction in the gills: Role of the RtxA13 toxin.</title>
        <authorList>
            <person name="Callol A."/>
            <person name="Pajuelo D."/>
            <person name="Ebbesson L."/>
            <person name="Teles M."/>
            <person name="MacKenzie S."/>
            <person name="Amaro C."/>
        </authorList>
    </citation>
    <scope>NUCLEOTIDE SEQUENCE</scope>
</reference>
<accession>A0A0E9TNT8</accession>
<proteinExistence type="predicted"/>
<name>A0A0E9TNT8_ANGAN</name>
<dbReference type="EMBL" id="GBXM01054189">
    <property type="protein sequence ID" value="JAH54388.1"/>
    <property type="molecule type" value="Transcribed_RNA"/>
</dbReference>